<comment type="similarity">
    <text evidence="1">Belongs to the bHLH protein family.</text>
</comment>
<feature type="region of interest" description="Disordered" evidence="4">
    <location>
        <begin position="500"/>
        <end position="547"/>
    </location>
</feature>
<keyword evidence="6" id="KW-1185">Reference proteome</keyword>
<dbReference type="Pfam" id="PF00010">
    <property type="entry name" value="HLH"/>
    <property type="match status" value="1"/>
</dbReference>
<dbReference type="OrthoDB" id="690068at2759"/>
<dbReference type="AlphaFoldDB" id="A0A6I9SPG1"/>
<evidence type="ECO:0000256" key="4">
    <source>
        <dbReference type="SAM" id="MobiDB-lite"/>
    </source>
</evidence>
<keyword evidence="2" id="KW-0805">Transcription regulation</keyword>
<feature type="compositionally biased region" description="Basic and acidic residues" evidence="4">
    <location>
        <begin position="244"/>
        <end position="267"/>
    </location>
</feature>
<evidence type="ECO:0000256" key="2">
    <source>
        <dbReference type="ARBA" id="ARBA00023015"/>
    </source>
</evidence>
<dbReference type="CDD" id="cd11453">
    <property type="entry name" value="bHLH_AtBIM_like"/>
    <property type="match status" value="1"/>
</dbReference>
<sequence length="547" mass="59653">MRMELQGKKTTHDFLSLYNKDSPFQHQDPRPPSQGCFLKTHDFLKPLEHAGKGRRDEAASGDIAVACVGPAEVGRAASVEHVLPGGIGTYSITHVSDPSPLAMVKPERGTCRGVDVERKPEPYYANGVAYAPQYAAGVPVALWDESAAKDPGSRGQWQSSFAASGSGSFGSPSASRHHPAPEKPRLMESASRSSRGFDDEDDDDEEFGKREGSSSHKELTVKLDGKGKGGDHDQRPNTPRSKHSATEQRRRSKINDRQVSEHSCQKPRQEWTMNLSCRFQILRELIPHSDQKRDKASFLLEVIEYIRFLQEKVQKYESSIPGWSQDNTKLMPWVKVYFRSFWKNARNNNESPGDGISDPSQVMKNGSAPPGYMFSGSDNSIPVAPAMVSTAQNPTDSDMAAGLSYKAMETPTNFANADNMTTQVQPQWLRPSGSADCAVSGEILNEQELTVDEGTISMSSAYSQGLLTTLTQALQSSGIDLSQASISVQINLGKRAINKRPAATVTTSGAKDHEDPVSANQTMGHSRAGCSVEESSQAPKRHKADNS</sequence>
<dbReference type="GO" id="GO:0006351">
    <property type="term" value="P:DNA-templated transcription"/>
    <property type="evidence" value="ECO:0007669"/>
    <property type="project" value="InterPro"/>
</dbReference>
<accession>A0A6I9SPG1</accession>
<dbReference type="SUPFAM" id="SSF47459">
    <property type="entry name" value="HLH, helix-loop-helix DNA-binding domain"/>
    <property type="match status" value="1"/>
</dbReference>
<dbReference type="RefSeq" id="XP_029116531.1">
    <property type="nucleotide sequence ID" value="XM_029260698.1"/>
</dbReference>
<dbReference type="PROSITE" id="PS50888">
    <property type="entry name" value="BHLH"/>
    <property type="match status" value="1"/>
</dbReference>
<evidence type="ECO:0000256" key="1">
    <source>
        <dbReference type="ARBA" id="ARBA00005510"/>
    </source>
</evidence>
<dbReference type="PANTHER" id="PTHR46412">
    <property type="entry name" value="BES1-INTERACTING MYC-LIKE PROTEIN"/>
    <property type="match status" value="1"/>
</dbReference>
<evidence type="ECO:0000313" key="6">
    <source>
        <dbReference type="Proteomes" id="UP000504607"/>
    </source>
</evidence>
<feature type="compositionally biased region" description="Basic and acidic residues" evidence="4">
    <location>
        <begin position="207"/>
        <end position="235"/>
    </location>
</feature>
<dbReference type="Gene3D" id="4.10.280.10">
    <property type="entry name" value="Helix-loop-helix DNA-binding domain"/>
    <property type="match status" value="1"/>
</dbReference>
<dbReference type="KEGG" id="egu:105061069"/>
<dbReference type="GO" id="GO:0003700">
    <property type="term" value="F:DNA-binding transcription factor activity"/>
    <property type="evidence" value="ECO:0007669"/>
    <property type="project" value="InterPro"/>
</dbReference>
<protein>
    <submittedName>
        <fullName evidence="7 8">Transcription factor BIM2 isoform X1</fullName>
    </submittedName>
</protein>
<gene>
    <name evidence="7 8" type="primary">LOC105061069</name>
</gene>
<evidence type="ECO:0000313" key="7">
    <source>
        <dbReference type="RefSeq" id="XP_010943315.1"/>
    </source>
</evidence>
<evidence type="ECO:0000259" key="5">
    <source>
        <dbReference type="PROSITE" id="PS50888"/>
    </source>
</evidence>
<reference evidence="7 8" key="1">
    <citation type="submission" date="2025-04" db="UniProtKB">
        <authorList>
            <consortium name="RefSeq"/>
        </authorList>
    </citation>
    <scope>IDENTIFICATION</scope>
</reference>
<dbReference type="InterPro" id="IPR044295">
    <property type="entry name" value="BIM1/2/3"/>
</dbReference>
<keyword evidence="3" id="KW-0804">Transcription</keyword>
<proteinExistence type="inferred from homology"/>
<feature type="domain" description="BHLH" evidence="5">
    <location>
        <begin position="238"/>
        <end position="309"/>
    </location>
</feature>
<dbReference type="PANTHER" id="PTHR46412:SF6">
    <property type="entry name" value="TRANSCRIPTION FACTOR BIM2"/>
    <property type="match status" value="1"/>
</dbReference>
<organism evidence="6 7">
    <name type="scientific">Elaeis guineensis var. tenera</name>
    <name type="common">Oil palm</name>
    <dbReference type="NCBI Taxonomy" id="51953"/>
    <lineage>
        <taxon>Eukaryota</taxon>
        <taxon>Viridiplantae</taxon>
        <taxon>Streptophyta</taxon>
        <taxon>Embryophyta</taxon>
        <taxon>Tracheophyta</taxon>
        <taxon>Spermatophyta</taxon>
        <taxon>Magnoliopsida</taxon>
        <taxon>Liliopsida</taxon>
        <taxon>Arecaceae</taxon>
        <taxon>Arecoideae</taxon>
        <taxon>Cocoseae</taxon>
        <taxon>Elaeidinae</taxon>
        <taxon>Elaeis</taxon>
    </lineage>
</organism>
<dbReference type="GO" id="GO:0046983">
    <property type="term" value="F:protein dimerization activity"/>
    <property type="evidence" value="ECO:0007669"/>
    <property type="project" value="InterPro"/>
</dbReference>
<feature type="region of interest" description="Disordered" evidence="4">
    <location>
        <begin position="348"/>
        <end position="371"/>
    </location>
</feature>
<dbReference type="Proteomes" id="UP000504607">
    <property type="component" value="Unplaced"/>
</dbReference>
<name>A0A6I9SPG1_ELAGV</name>
<evidence type="ECO:0000313" key="8">
    <source>
        <dbReference type="RefSeq" id="XP_029116531.1"/>
    </source>
</evidence>
<feature type="region of interest" description="Disordered" evidence="4">
    <location>
        <begin position="147"/>
        <end position="267"/>
    </location>
</feature>
<dbReference type="GeneID" id="105061069"/>
<evidence type="ECO:0000256" key="3">
    <source>
        <dbReference type="ARBA" id="ARBA00023163"/>
    </source>
</evidence>
<dbReference type="RefSeq" id="XP_010943315.1">
    <property type="nucleotide sequence ID" value="XM_010945013.3"/>
</dbReference>
<dbReference type="SMART" id="SM00353">
    <property type="entry name" value="HLH"/>
    <property type="match status" value="1"/>
</dbReference>
<feature type="compositionally biased region" description="Low complexity" evidence="4">
    <location>
        <begin position="159"/>
        <end position="174"/>
    </location>
</feature>
<dbReference type="InterPro" id="IPR036638">
    <property type="entry name" value="HLH_DNA-bd_sf"/>
</dbReference>
<dbReference type="InterPro" id="IPR011598">
    <property type="entry name" value="bHLH_dom"/>
</dbReference>